<feature type="region of interest" description="Disordered" evidence="1">
    <location>
        <begin position="287"/>
        <end position="344"/>
    </location>
</feature>
<protein>
    <submittedName>
        <fullName evidence="2">Uncharacterized protein</fullName>
    </submittedName>
</protein>
<feature type="compositionally biased region" description="Low complexity" evidence="1">
    <location>
        <begin position="112"/>
        <end position="124"/>
    </location>
</feature>
<proteinExistence type="predicted"/>
<comment type="caution">
    <text evidence="2">The sequence shown here is derived from an EMBL/GenBank/DDBJ whole genome shotgun (WGS) entry which is preliminary data.</text>
</comment>
<dbReference type="Proteomes" id="UP000177797">
    <property type="component" value="Unassembled WGS sequence"/>
</dbReference>
<accession>A0A1G2NCQ6</accession>
<dbReference type="EMBL" id="MHSA01000021">
    <property type="protein sequence ID" value="OHA33895.1"/>
    <property type="molecule type" value="Genomic_DNA"/>
</dbReference>
<name>A0A1G2NCQ6_9BACT</name>
<feature type="region of interest" description="Disordered" evidence="1">
    <location>
        <begin position="112"/>
        <end position="138"/>
    </location>
</feature>
<evidence type="ECO:0000256" key="1">
    <source>
        <dbReference type="SAM" id="MobiDB-lite"/>
    </source>
</evidence>
<dbReference type="AlphaFoldDB" id="A0A1G2NCQ6"/>
<evidence type="ECO:0000313" key="3">
    <source>
        <dbReference type="Proteomes" id="UP000177797"/>
    </source>
</evidence>
<feature type="compositionally biased region" description="Basic and acidic residues" evidence="1">
    <location>
        <begin position="292"/>
        <end position="304"/>
    </location>
</feature>
<reference evidence="2 3" key="1">
    <citation type="journal article" date="2016" name="Nat. Commun.">
        <title>Thousands of microbial genomes shed light on interconnected biogeochemical processes in an aquifer system.</title>
        <authorList>
            <person name="Anantharaman K."/>
            <person name="Brown C.T."/>
            <person name="Hug L.A."/>
            <person name="Sharon I."/>
            <person name="Castelle C.J."/>
            <person name="Probst A.J."/>
            <person name="Thomas B.C."/>
            <person name="Singh A."/>
            <person name="Wilkins M.J."/>
            <person name="Karaoz U."/>
            <person name="Brodie E.L."/>
            <person name="Williams K.H."/>
            <person name="Hubbard S.S."/>
            <person name="Banfield J.F."/>
        </authorList>
    </citation>
    <scope>NUCLEOTIDE SEQUENCE [LARGE SCALE GENOMIC DNA]</scope>
</reference>
<evidence type="ECO:0000313" key="2">
    <source>
        <dbReference type="EMBL" id="OHA33895.1"/>
    </source>
</evidence>
<organism evidence="2 3">
    <name type="scientific">Candidatus Taylorbacteria bacterium RIFCSPLOWO2_01_FULL_48_100</name>
    <dbReference type="NCBI Taxonomy" id="1802322"/>
    <lineage>
        <taxon>Bacteria</taxon>
        <taxon>Candidatus Tayloriibacteriota</taxon>
    </lineage>
</organism>
<gene>
    <name evidence="2" type="ORF">A2938_02625</name>
</gene>
<feature type="compositionally biased region" description="Polar residues" evidence="1">
    <location>
        <begin position="323"/>
        <end position="334"/>
    </location>
</feature>
<sequence length="344" mass="38850">MKFTNEEKIRALKKLPQDTQDYITSPEATAATVRVAEKHNLSKEQRVKFNYIVGAILLQIIDTKQAENEFASELLLPPEQARAIAGEVEKEIFNTNINTNIRMNTNLRMSTNKTETKPTTTPPNLQTSKLTNLPPAPPRPVLIRKELPTPPESTLHATRYTLQTLLSDIKRGTAYDDNRINDAFRKTPIEVKQSLESVGFLSRLEGVAKKFGLNVEETGELVSEAGLVMLGLTQPVNFVDNLTRRLRLPRDRAMAVGQVVNMEILRPVREILRNMNTNIRMNTNLQMATNKTGKEQEQKTEGKYRFAPTTEPPKNLPIAAPNYSPQSTSTQSNYPKDPYREPIE</sequence>